<dbReference type="InterPro" id="IPR050953">
    <property type="entry name" value="N4_N6_ade-DNA_methylase"/>
</dbReference>
<dbReference type="InterPro" id="IPR029063">
    <property type="entry name" value="SAM-dependent_MTases_sf"/>
</dbReference>
<evidence type="ECO:0000256" key="7">
    <source>
        <dbReference type="SAM" id="MobiDB-lite"/>
    </source>
</evidence>
<dbReference type="SUPFAM" id="SSF53335">
    <property type="entry name" value="S-adenosyl-L-methionine-dependent methyltransferases"/>
    <property type="match status" value="1"/>
</dbReference>
<keyword evidence="3 9" id="KW-0489">Methyltransferase</keyword>
<evidence type="ECO:0000259" key="8">
    <source>
        <dbReference type="Pfam" id="PF02384"/>
    </source>
</evidence>
<protein>
    <recommendedName>
        <fullName evidence="2">site-specific DNA-methyltransferase (adenine-specific)</fullName>
        <ecNumber evidence="2">2.1.1.72</ecNumber>
    </recommendedName>
</protein>
<dbReference type="InterPro" id="IPR003356">
    <property type="entry name" value="DNA_methylase_A-5"/>
</dbReference>
<dbReference type="AlphaFoldDB" id="A0A7X9ZTR1"/>
<comment type="caution">
    <text evidence="9">The sequence shown here is derived from an EMBL/GenBank/DDBJ whole genome shotgun (WGS) entry which is preliminary data.</text>
</comment>
<dbReference type="PANTHER" id="PTHR33841:SF5">
    <property type="entry name" value="DNA METHYLASE (MODIFICATION METHYLASE) (METHYLTRANSFERASE)-RELATED"/>
    <property type="match status" value="1"/>
</dbReference>
<feature type="compositionally biased region" description="Low complexity" evidence="7">
    <location>
        <begin position="232"/>
        <end position="245"/>
    </location>
</feature>
<dbReference type="GO" id="GO:0032259">
    <property type="term" value="P:methylation"/>
    <property type="evidence" value="ECO:0007669"/>
    <property type="project" value="UniProtKB-KW"/>
</dbReference>
<sequence length="272" mass="29961">MHKPHVKAMAALLRRSQPRYDLYTVFGDCMEAIAIAMANSIDLRARAPREARYLDIVGRYPREILELFPQLLAELVRALEAGPGDVLGSLFHELDLHSKARGQYFTPYALSRCMAQATLGSRENVEAMIAQHGFVTAMEPACGAGSMVIALAEAMRDIGHNYQRHLHVTAIDIDPRAIHMAYVQLSLLHIPAHLMVGNSLSGEMQDNWFTPAHILGGWTARLSLRQRHEPVAETAQRATTVTAATSPSQGAVPPSHEPGASQRSMPRQLSLF</sequence>
<evidence type="ECO:0000256" key="2">
    <source>
        <dbReference type="ARBA" id="ARBA00011900"/>
    </source>
</evidence>
<evidence type="ECO:0000256" key="5">
    <source>
        <dbReference type="ARBA" id="ARBA00022691"/>
    </source>
</evidence>
<evidence type="ECO:0000256" key="1">
    <source>
        <dbReference type="ARBA" id="ARBA00006594"/>
    </source>
</evidence>
<dbReference type="EMBL" id="JABBFV010000020">
    <property type="protein sequence ID" value="NML12415.1"/>
    <property type="molecule type" value="Genomic_DNA"/>
</dbReference>
<evidence type="ECO:0000256" key="6">
    <source>
        <dbReference type="ARBA" id="ARBA00047942"/>
    </source>
</evidence>
<comment type="catalytic activity">
    <reaction evidence="6">
        <text>a 2'-deoxyadenosine in DNA + S-adenosyl-L-methionine = an N(6)-methyl-2'-deoxyadenosine in DNA + S-adenosyl-L-homocysteine + H(+)</text>
        <dbReference type="Rhea" id="RHEA:15197"/>
        <dbReference type="Rhea" id="RHEA-COMP:12418"/>
        <dbReference type="Rhea" id="RHEA-COMP:12419"/>
        <dbReference type="ChEBI" id="CHEBI:15378"/>
        <dbReference type="ChEBI" id="CHEBI:57856"/>
        <dbReference type="ChEBI" id="CHEBI:59789"/>
        <dbReference type="ChEBI" id="CHEBI:90615"/>
        <dbReference type="ChEBI" id="CHEBI:90616"/>
        <dbReference type="EC" id="2.1.1.72"/>
    </reaction>
</comment>
<evidence type="ECO:0000313" key="9">
    <source>
        <dbReference type="EMBL" id="NML12415.1"/>
    </source>
</evidence>
<evidence type="ECO:0000256" key="3">
    <source>
        <dbReference type="ARBA" id="ARBA00022603"/>
    </source>
</evidence>
<feature type="region of interest" description="Disordered" evidence="7">
    <location>
        <begin position="229"/>
        <end position="272"/>
    </location>
</feature>
<accession>A0A7X9ZTR1</accession>
<keyword evidence="10" id="KW-1185">Reference proteome</keyword>
<dbReference type="PANTHER" id="PTHR33841">
    <property type="entry name" value="DNA METHYLTRANSFERASE YEEA-RELATED"/>
    <property type="match status" value="1"/>
</dbReference>
<name>A0A7X9ZTR1_9SPHN</name>
<dbReference type="PRINTS" id="PR00507">
    <property type="entry name" value="N12N6MTFRASE"/>
</dbReference>
<dbReference type="RefSeq" id="WP_169574813.1">
    <property type="nucleotide sequence ID" value="NZ_JABBFV010000020.1"/>
</dbReference>
<comment type="similarity">
    <text evidence="1">Belongs to the N(4)/N(6)-methyltransferase family.</text>
</comment>
<proteinExistence type="inferred from homology"/>
<dbReference type="Pfam" id="PF02384">
    <property type="entry name" value="N6_Mtase"/>
    <property type="match status" value="1"/>
</dbReference>
<gene>
    <name evidence="9" type="ORF">HHL08_20135</name>
</gene>
<feature type="compositionally biased region" description="Polar residues" evidence="7">
    <location>
        <begin position="261"/>
        <end position="272"/>
    </location>
</feature>
<reference evidence="9 10" key="1">
    <citation type="submission" date="2020-04" db="EMBL/GenBank/DDBJ databases">
        <title>Sphingobium sp. AR-3-1 isolated from Arctic soil.</title>
        <authorList>
            <person name="Dahal R.H."/>
            <person name="Chaudhary D.K."/>
        </authorList>
    </citation>
    <scope>NUCLEOTIDE SEQUENCE [LARGE SCALE GENOMIC DNA]</scope>
    <source>
        <strain evidence="9 10">AR-3-1</strain>
    </source>
</reference>
<keyword evidence="5" id="KW-0949">S-adenosyl-L-methionine</keyword>
<dbReference type="Proteomes" id="UP000519023">
    <property type="component" value="Unassembled WGS sequence"/>
</dbReference>
<keyword evidence="4" id="KW-0808">Transferase</keyword>
<feature type="domain" description="DNA methylase adenine-specific" evidence="8">
    <location>
        <begin position="97"/>
        <end position="201"/>
    </location>
</feature>
<dbReference type="Gene3D" id="3.40.50.150">
    <property type="entry name" value="Vaccinia Virus protein VP39"/>
    <property type="match status" value="1"/>
</dbReference>
<dbReference type="GO" id="GO:0009007">
    <property type="term" value="F:site-specific DNA-methyltransferase (adenine-specific) activity"/>
    <property type="evidence" value="ECO:0007669"/>
    <property type="project" value="UniProtKB-EC"/>
</dbReference>
<dbReference type="GO" id="GO:0003677">
    <property type="term" value="F:DNA binding"/>
    <property type="evidence" value="ECO:0007669"/>
    <property type="project" value="InterPro"/>
</dbReference>
<dbReference type="GO" id="GO:0008170">
    <property type="term" value="F:N-methyltransferase activity"/>
    <property type="evidence" value="ECO:0007669"/>
    <property type="project" value="InterPro"/>
</dbReference>
<evidence type="ECO:0000313" key="10">
    <source>
        <dbReference type="Proteomes" id="UP000519023"/>
    </source>
</evidence>
<dbReference type="EC" id="2.1.1.72" evidence="2"/>
<organism evidence="9 10">
    <name type="scientific">Sphingobium psychrophilum</name>
    <dbReference type="NCBI Taxonomy" id="2728834"/>
    <lineage>
        <taxon>Bacteria</taxon>
        <taxon>Pseudomonadati</taxon>
        <taxon>Pseudomonadota</taxon>
        <taxon>Alphaproteobacteria</taxon>
        <taxon>Sphingomonadales</taxon>
        <taxon>Sphingomonadaceae</taxon>
        <taxon>Sphingobium</taxon>
    </lineage>
</organism>
<evidence type="ECO:0000256" key="4">
    <source>
        <dbReference type="ARBA" id="ARBA00022679"/>
    </source>
</evidence>